<feature type="transmembrane region" description="Helical" evidence="5">
    <location>
        <begin position="104"/>
        <end position="124"/>
    </location>
</feature>
<keyword evidence="2 5" id="KW-0812">Transmembrane</keyword>
<comment type="caution">
    <text evidence="8">The sequence shown here is derived from an EMBL/GenBank/DDBJ whole genome shotgun (WGS) entry which is preliminary data.</text>
</comment>
<feature type="transmembrane region" description="Helical" evidence="5">
    <location>
        <begin position="28"/>
        <end position="48"/>
    </location>
</feature>
<evidence type="ECO:0000256" key="5">
    <source>
        <dbReference type="HAMAP-Rule" id="MF_00445"/>
    </source>
</evidence>
<feature type="transmembrane region" description="Helical" evidence="5">
    <location>
        <begin position="311"/>
        <end position="331"/>
    </location>
</feature>
<accession>A0ABW8ANV2</accession>
<comment type="subunit">
    <text evidence="5">NDH-1 is composed of 14 different subunits. Subunits NuoA, H, J, K, L, M, N constitute the membrane sector of the complex.</text>
</comment>
<dbReference type="EC" id="7.1.1.-" evidence="5"/>
<dbReference type="InterPro" id="IPR010096">
    <property type="entry name" value="NADH-Q_OxRdtase_suN/2"/>
</dbReference>
<dbReference type="Proteomes" id="UP001612915">
    <property type="component" value="Unassembled WGS sequence"/>
</dbReference>
<keyword evidence="5" id="KW-0520">NAD</keyword>
<evidence type="ECO:0000313" key="9">
    <source>
        <dbReference type="Proteomes" id="UP001612915"/>
    </source>
</evidence>
<comment type="similarity">
    <text evidence="5">Belongs to the complex I subunit 2 family.</text>
</comment>
<dbReference type="EMBL" id="JBITLV010000004">
    <property type="protein sequence ID" value="MFI7588060.1"/>
    <property type="molecule type" value="Genomic_DNA"/>
</dbReference>
<evidence type="ECO:0000256" key="4">
    <source>
        <dbReference type="ARBA" id="ARBA00023136"/>
    </source>
</evidence>
<feature type="transmembrane region" description="Helical" evidence="5">
    <location>
        <begin position="338"/>
        <end position="357"/>
    </location>
</feature>
<feature type="transmembrane region" description="Helical" evidence="5">
    <location>
        <begin position="281"/>
        <end position="305"/>
    </location>
</feature>
<keyword evidence="5" id="KW-0813">Transport</keyword>
<name>A0ABW8ANV2_9ACTN</name>
<organism evidence="8 9">
    <name type="scientific">Spongisporangium articulatum</name>
    <dbReference type="NCBI Taxonomy" id="3362603"/>
    <lineage>
        <taxon>Bacteria</taxon>
        <taxon>Bacillati</taxon>
        <taxon>Actinomycetota</taxon>
        <taxon>Actinomycetes</taxon>
        <taxon>Kineosporiales</taxon>
        <taxon>Kineosporiaceae</taxon>
        <taxon>Spongisporangium</taxon>
    </lineage>
</organism>
<comment type="subcellular location">
    <subcellularLocation>
        <location evidence="5">Cell membrane</location>
        <topology evidence="5">Multi-pass membrane protein</topology>
    </subcellularLocation>
    <subcellularLocation>
        <location evidence="1">Endomembrane system</location>
        <topology evidence="1">Multi-pass membrane protein</topology>
    </subcellularLocation>
    <subcellularLocation>
        <location evidence="6">Membrane</location>
        <topology evidence="6">Multi-pass membrane protein</topology>
    </subcellularLocation>
</comment>
<feature type="transmembrane region" description="Helical" evidence="5">
    <location>
        <begin position="60"/>
        <end position="78"/>
    </location>
</feature>
<keyword evidence="5" id="KW-0874">Quinone</keyword>
<protein>
    <recommendedName>
        <fullName evidence="5">NADH-quinone oxidoreductase subunit N</fullName>
        <ecNumber evidence="5">7.1.1.-</ecNumber>
    </recommendedName>
    <alternativeName>
        <fullName evidence="5">NADH dehydrogenase I subunit N</fullName>
    </alternativeName>
    <alternativeName>
        <fullName evidence="5">NDH-1 subunit N</fullName>
    </alternativeName>
</protein>
<reference evidence="8 9" key="1">
    <citation type="submission" date="2024-10" db="EMBL/GenBank/DDBJ databases">
        <title>The Natural Products Discovery Center: Release of the First 8490 Sequenced Strains for Exploring Actinobacteria Biosynthetic Diversity.</title>
        <authorList>
            <person name="Kalkreuter E."/>
            <person name="Kautsar S.A."/>
            <person name="Yang D."/>
            <person name="Bader C.D."/>
            <person name="Teijaro C.N."/>
            <person name="Fluegel L."/>
            <person name="Davis C.M."/>
            <person name="Simpson J.R."/>
            <person name="Lauterbach L."/>
            <person name="Steele A.D."/>
            <person name="Gui C."/>
            <person name="Meng S."/>
            <person name="Li G."/>
            <person name="Viehrig K."/>
            <person name="Ye F."/>
            <person name="Su P."/>
            <person name="Kiefer A.F."/>
            <person name="Nichols A."/>
            <person name="Cepeda A.J."/>
            <person name="Yan W."/>
            <person name="Fan B."/>
            <person name="Jiang Y."/>
            <person name="Adhikari A."/>
            <person name="Zheng C.-J."/>
            <person name="Schuster L."/>
            <person name="Cowan T.M."/>
            <person name="Smanski M.J."/>
            <person name="Chevrette M.G."/>
            <person name="De Carvalho L.P.S."/>
            <person name="Shen B."/>
        </authorList>
    </citation>
    <scope>NUCLEOTIDE SEQUENCE [LARGE SCALE GENOMIC DNA]</scope>
    <source>
        <strain evidence="8 9">NPDC049639</strain>
    </source>
</reference>
<sequence length="525" mass="52762">MTLSPLTLSPLAAGVTLTGVPGIDWGLLAPVLAPVVALLLVLLLDAVAPGHRLLRPVQDAVTLLGLAAAAGLVAWLSTTEQRSTACLSGSDSLLPECSFEVDRLALALMAVVLVAAFGCVLLAFDSPVTRADEKAHAPYQVLLLTAVAGTLALAGARDLATLVIALETASLPAIALVALRRDGQGAQAAVTMLITAVGSLGLLVTGVGLLVLTTGSLHFEVIATALSGGTATGPGTGLDPHLAAVAGLGALLALAGLAFKLSLVPFHLWTPDTYAGAPLPVAVFLATVSKVAGLAAVAVFLTMAVMPLAHAWAPVLAVLAGVSMTVGNLVALRQTHAVRLLAWSTVAQAGWVVLPFAAADATPGGALPVLSASVGYLLAYVVASLAVFSVVVLVARHQPDGEEHSLETYRGLSRTEPVASGVLVLGLLCLAGLPPGVMGLVAKVVVLRPVVDAQQWGLAVVAALNVALGLAYYLRWAGLVAARPASGQVLLRWKVRPAEGIALGAAGAACVVLSVGGQLIAGLLG</sequence>
<dbReference type="HAMAP" id="MF_00445">
    <property type="entry name" value="NDH1_NuoN_1"/>
    <property type="match status" value="1"/>
</dbReference>
<feature type="transmembrane region" description="Helical" evidence="5">
    <location>
        <begin position="501"/>
        <end position="524"/>
    </location>
</feature>
<feature type="transmembrane region" description="Helical" evidence="5">
    <location>
        <begin position="417"/>
        <end position="436"/>
    </location>
</feature>
<feature type="transmembrane region" description="Helical" evidence="5">
    <location>
        <begin position="377"/>
        <end position="396"/>
    </location>
</feature>
<evidence type="ECO:0000313" key="8">
    <source>
        <dbReference type="EMBL" id="MFI7588060.1"/>
    </source>
</evidence>
<keyword evidence="5" id="KW-1278">Translocase</keyword>
<feature type="transmembrane region" description="Helical" evidence="5">
    <location>
        <begin position="160"/>
        <end position="179"/>
    </location>
</feature>
<dbReference type="RefSeq" id="WP_398280940.1">
    <property type="nucleotide sequence ID" value="NZ_JBITLV010000004.1"/>
</dbReference>
<feature type="transmembrane region" description="Helical" evidence="5">
    <location>
        <begin position="456"/>
        <end position="474"/>
    </location>
</feature>
<evidence type="ECO:0000256" key="2">
    <source>
        <dbReference type="ARBA" id="ARBA00022692"/>
    </source>
</evidence>
<gene>
    <name evidence="5" type="primary">nuoN</name>
    <name evidence="8" type="ORF">ACIB24_13395</name>
</gene>
<dbReference type="InterPro" id="IPR001750">
    <property type="entry name" value="ND/Mrp_TM"/>
</dbReference>
<evidence type="ECO:0000256" key="1">
    <source>
        <dbReference type="ARBA" id="ARBA00004127"/>
    </source>
</evidence>
<evidence type="ECO:0000259" key="7">
    <source>
        <dbReference type="Pfam" id="PF00361"/>
    </source>
</evidence>
<keyword evidence="9" id="KW-1185">Reference proteome</keyword>
<evidence type="ECO:0000256" key="3">
    <source>
        <dbReference type="ARBA" id="ARBA00022989"/>
    </source>
</evidence>
<comment type="function">
    <text evidence="5">NDH-1 shuttles electrons from NADH, via FMN and iron-sulfur (Fe-S) centers, to quinones in the respiratory chain. The immediate electron acceptor for the enzyme in this species is believed to be a menaquinone. Couples the redox reaction to proton translocation (for every two electrons transferred, four hydrogen ions are translocated across the cytoplasmic membrane), and thus conserves the redox energy in a proton gradient.</text>
</comment>
<feature type="transmembrane region" description="Helical" evidence="5">
    <location>
        <begin position="191"/>
        <end position="212"/>
    </location>
</feature>
<proteinExistence type="inferred from homology"/>
<keyword evidence="5" id="KW-1003">Cell membrane</keyword>
<keyword evidence="4 5" id="KW-0472">Membrane</keyword>
<dbReference type="PANTHER" id="PTHR22773">
    <property type="entry name" value="NADH DEHYDROGENASE"/>
    <property type="match status" value="1"/>
</dbReference>
<feature type="transmembrane region" description="Helical" evidence="5">
    <location>
        <begin position="242"/>
        <end position="269"/>
    </location>
</feature>
<comment type="catalytic activity">
    <reaction evidence="5">
        <text>a quinone + NADH + 5 H(+)(in) = a quinol + NAD(+) + 4 H(+)(out)</text>
        <dbReference type="Rhea" id="RHEA:57888"/>
        <dbReference type="ChEBI" id="CHEBI:15378"/>
        <dbReference type="ChEBI" id="CHEBI:24646"/>
        <dbReference type="ChEBI" id="CHEBI:57540"/>
        <dbReference type="ChEBI" id="CHEBI:57945"/>
        <dbReference type="ChEBI" id="CHEBI:132124"/>
    </reaction>
</comment>
<keyword evidence="3 5" id="KW-1133">Transmembrane helix</keyword>
<feature type="domain" description="NADH:quinone oxidoreductase/Mrp antiporter transmembrane" evidence="7">
    <location>
        <begin position="156"/>
        <end position="465"/>
    </location>
</feature>
<dbReference type="Pfam" id="PF00361">
    <property type="entry name" value="Proton_antipo_M"/>
    <property type="match status" value="1"/>
</dbReference>
<feature type="transmembrane region" description="Helical" evidence="5">
    <location>
        <begin position="136"/>
        <end position="154"/>
    </location>
</feature>
<evidence type="ECO:0000256" key="6">
    <source>
        <dbReference type="RuleBase" id="RU000320"/>
    </source>
</evidence>